<dbReference type="PANTHER" id="PTHR30348:SF13">
    <property type="entry name" value="UPF0759 PROTEIN YUNF"/>
    <property type="match status" value="1"/>
</dbReference>
<reference evidence="1 2" key="1">
    <citation type="submission" date="2019-08" db="EMBL/GenBank/DDBJ databases">
        <title>Amphibian skin-associated Pigmentiphaga: genome sequence and occurrence across geography and hosts.</title>
        <authorList>
            <person name="Bletz M.C."/>
            <person name="Bunk B."/>
            <person name="Sproeer C."/>
            <person name="Biwer P."/>
            <person name="Reiter S."/>
            <person name="Rabemananjara F.C.E."/>
            <person name="Schulz S."/>
            <person name="Overmann J."/>
            <person name="Vences M."/>
        </authorList>
    </citation>
    <scope>NUCLEOTIDE SEQUENCE [LARGE SCALE GENOMIC DNA]</scope>
    <source>
        <strain evidence="1 2">Mada1488</strain>
    </source>
</reference>
<dbReference type="EMBL" id="CP043046">
    <property type="protein sequence ID" value="QEI06928.1"/>
    <property type="molecule type" value="Genomic_DNA"/>
</dbReference>
<dbReference type="Gene3D" id="3.20.20.410">
    <property type="entry name" value="Protein of unknown function UPF0759"/>
    <property type="match status" value="1"/>
</dbReference>
<protein>
    <submittedName>
        <fullName evidence="1">DUF72 domain-containing protein</fullName>
    </submittedName>
</protein>
<dbReference type="Proteomes" id="UP000325161">
    <property type="component" value="Chromosome"/>
</dbReference>
<evidence type="ECO:0000313" key="2">
    <source>
        <dbReference type="Proteomes" id="UP000325161"/>
    </source>
</evidence>
<dbReference type="AlphaFoldDB" id="A0A5C0AX55"/>
<dbReference type="PANTHER" id="PTHR30348">
    <property type="entry name" value="UNCHARACTERIZED PROTEIN YECE"/>
    <property type="match status" value="1"/>
</dbReference>
<dbReference type="SUPFAM" id="SSF117396">
    <property type="entry name" value="TM1631-like"/>
    <property type="match status" value="1"/>
</dbReference>
<dbReference type="Pfam" id="PF01904">
    <property type="entry name" value="DUF72"/>
    <property type="match status" value="1"/>
</dbReference>
<sequence length="301" mass="33283">MRILTGTASWTDPTLIACGRFYPPNARTAEARLRYYATQFPITEVDSSYYALPDPATAYLWDQRTPDDFVFDIKAFRLFTGHGARPEALPADIRRELDTDDGATLYDHHLPGELRDELWRRFTLALEPLRASGKLGTVLCQFAPWVTADRGGHARVANCVARLEGVTTAVEFRHQSWFAGTQAAATLAFEQELGAVHVVVDSPQGAVNSVPAVWESTRDDVAVVRLHGRNEVAWNKRGIAASSGRFIYEYSDEEADALAKQIAALAKRVAETHVLLNTNYQDQGVNNARRLGAALGRLAVQ</sequence>
<name>A0A5C0AX55_9BURK</name>
<accession>A0A5C0AX55</accession>
<gene>
    <name evidence="1" type="ORF">FXN63_14595</name>
</gene>
<evidence type="ECO:0000313" key="1">
    <source>
        <dbReference type="EMBL" id="QEI06928.1"/>
    </source>
</evidence>
<dbReference type="RefSeq" id="WP_148815975.1">
    <property type="nucleotide sequence ID" value="NZ_CP043046.1"/>
</dbReference>
<dbReference type="InterPro" id="IPR036520">
    <property type="entry name" value="UPF0759_sf"/>
</dbReference>
<dbReference type="InterPro" id="IPR002763">
    <property type="entry name" value="DUF72"/>
</dbReference>
<dbReference type="OrthoDB" id="9780310at2"/>
<proteinExistence type="predicted"/>
<dbReference type="KEGG" id="pacr:FXN63_14595"/>
<keyword evidence="2" id="KW-1185">Reference proteome</keyword>
<organism evidence="1 2">
    <name type="scientific">Pigmentiphaga aceris</name>
    <dbReference type="NCBI Taxonomy" id="1940612"/>
    <lineage>
        <taxon>Bacteria</taxon>
        <taxon>Pseudomonadati</taxon>
        <taxon>Pseudomonadota</taxon>
        <taxon>Betaproteobacteria</taxon>
        <taxon>Burkholderiales</taxon>
        <taxon>Alcaligenaceae</taxon>
        <taxon>Pigmentiphaga</taxon>
    </lineage>
</organism>